<gene>
    <name evidence="1" type="ORF">F2P81_000271</name>
</gene>
<dbReference type="Proteomes" id="UP000438429">
    <property type="component" value="Unassembled WGS sequence"/>
</dbReference>
<sequence length="132" mass="14999">MQGHKFLSRANNAAACCSRLQLNEMEIGWEAPVIARHWQVDDSSHPGPQGLAGENKTARLDGSVLSPLNSRAQRRFSLKGFPKGAYRLKRIFEPNFMFPWPPNFILPKREVAESKQQQFSSNFLSLEEDVKN</sequence>
<dbReference type="EMBL" id="VEVO01000001">
    <property type="protein sequence ID" value="KAF0046638.1"/>
    <property type="molecule type" value="Genomic_DNA"/>
</dbReference>
<comment type="caution">
    <text evidence="1">The sequence shown here is derived from an EMBL/GenBank/DDBJ whole genome shotgun (WGS) entry which is preliminary data.</text>
</comment>
<protein>
    <submittedName>
        <fullName evidence="1">Uncharacterized protein</fullName>
    </submittedName>
</protein>
<reference evidence="1 2" key="1">
    <citation type="submission" date="2019-06" db="EMBL/GenBank/DDBJ databases">
        <title>Draft genomes of female and male turbot (Scophthalmus maximus).</title>
        <authorList>
            <person name="Xu H."/>
            <person name="Xu X.-W."/>
            <person name="Shao C."/>
            <person name="Chen S."/>
        </authorList>
    </citation>
    <scope>NUCLEOTIDE SEQUENCE [LARGE SCALE GENOMIC DNA]</scope>
    <source>
        <strain evidence="1">Ysfricsl-2016a</strain>
        <tissue evidence="1">Blood</tissue>
    </source>
</reference>
<accession>A0A6A4TQJ4</accession>
<proteinExistence type="predicted"/>
<name>A0A6A4TQJ4_SCOMX</name>
<dbReference type="AlphaFoldDB" id="A0A6A4TQJ4"/>
<evidence type="ECO:0000313" key="2">
    <source>
        <dbReference type="Proteomes" id="UP000438429"/>
    </source>
</evidence>
<organism evidence="1 2">
    <name type="scientific">Scophthalmus maximus</name>
    <name type="common">Turbot</name>
    <name type="synonym">Psetta maxima</name>
    <dbReference type="NCBI Taxonomy" id="52904"/>
    <lineage>
        <taxon>Eukaryota</taxon>
        <taxon>Metazoa</taxon>
        <taxon>Chordata</taxon>
        <taxon>Craniata</taxon>
        <taxon>Vertebrata</taxon>
        <taxon>Euteleostomi</taxon>
        <taxon>Actinopterygii</taxon>
        <taxon>Neopterygii</taxon>
        <taxon>Teleostei</taxon>
        <taxon>Neoteleostei</taxon>
        <taxon>Acanthomorphata</taxon>
        <taxon>Carangaria</taxon>
        <taxon>Pleuronectiformes</taxon>
        <taxon>Pleuronectoidei</taxon>
        <taxon>Scophthalmidae</taxon>
        <taxon>Scophthalmus</taxon>
    </lineage>
</organism>
<evidence type="ECO:0000313" key="1">
    <source>
        <dbReference type="EMBL" id="KAF0046638.1"/>
    </source>
</evidence>